<name>A0A6N8DV08_RHOAC</name>
<reference evidence="1 2" key="1">
    <citation type="submission" date="2019-11" db="EMBL/GenBank/DDBJ databases">
        <title>Whole-genome sequence of a Rhodoblastus acidophilus DSM 142.</title>
        <authorList>
            <person name="Kyndt J.A."/>
            <person name="Meyer T.E."/>
        </authorList>
    </citation>
    <scope>NUCLEOTIDE SEQUENCE [LARGE SCALE GENOMIC DNA]</scope>
    <source>
        <strain evidence="1 2">DSM 142</strain>
    </source>
</reference>
<dbReference type="RefSeq" id="WP_155447695.1">
    <property type="nucleotide sequence ID" value="NZ_JAOQNR010000024.1"/>
</dbReference>
<evidence type="ECO:0000313" key="1">
    <source>
        <dbReference type="EMBL" id="MTV33013.1"/>
    </source>
</evidence>
<dbReference type="EMBL" id="WNKS01000025">
    <property type="protein sequence ID" value="MTV33013.1"/>
    <property type="molecule type" value="Genomic_DNA"/>
</dbReference>
<proteinExistence type="predicted"/>
<sequence>MHPAHMDKTSQNLDKTSMNLAFPHNPDDRARVSLLLLEAIARVLSGKGAEKARQIVADAIGVAGGTAENIRRERHKGVRVAIARKIDRALLRQISRIQAELVAADESGVDAGSPDALASARLLVEAQAARAQIARDTRGV</sequence>
<comment type="caution">
    <text evidence="1">The sequence shown here is derived from an EMBL/GenBank/DDBJ whole genome shotgun (WGS) entry which is preliminary data.</text>
</comment>
<dbReference type="AlphaFoldDB" id="A0A6N8DV08"/>
<accession>A0A6N8DV08</accession>
<gene>
    <name evidence="1" type="ORF">GJ654_18700</name>
</gene>
<organism evidence="1 2">
    <name type="scientific">Rhodoblastus acidophilus</name>
    <name type="common">Rhodopseudomonas acidophila</name>
    <dbReference type="NCBI Taxonomy" id="1074"/>
    <lineage>
        <taxon>Bacteria</taxon>
        <taxon>Pseudomonadati</taxon>
        <taxon>Pseudomonadota</taxon>
        <taxon>Alphaproteobacteria</taxon>
        <taxon>Hyphomicrobiales</taxon>
        <taxon>Rhodoblastaceae</taxon>
        <taxon>Rhodoblastus</taxon>
    </lineage>
</organism>
<protein>
    <submittedName>
        <fullName evidence="1">Uncharacterized protein</fullName>
    </submittedName>
</protein>
<dbReference type="Proteomes" id="UP000439113">
    <property type="component" value="Unassembled WGS sequence"/>
</dbReference>
<evidence type="ECO:0000313" key="2">
    <source>
        <dbReference type="Proteomes" id="UP000439113"/>
    </source>
</evidence>